<feature type="domain" description="RNA polymerase sigma-70 region 2" evidence="7">
    <location>
        <begin position="36"/>
        <end position="100"/>
    </location>
</feature>
<dbReference type="SUPFAM" id="SSF54427">
    <property type="entry name" value="NTF2-like"/>
    <property type="match status" value="1"/>
</dbReference>
<dbReference type="Gene3D" id="1.10.10.10">
    <property type="entry name" value="Winged helix-like DNA-binding domain superfamily/Winged helix DNA-binding domain"/>
    <property type="match status" value="1"/>
</dbReference>
<keyword evidence="11" id="KW-1185">Reference proteome</keyword>
<dbReference type="InterPro" id="IPR014305">
    <property type="entry name" value="RNA_pol_sigma-G_actinobac"/>
</dbReference>
<dbReference type="InterPro" id="IPR014284">
    <property type="entry name" value="RNA_pol_sigma-70_dom"/>
</dbReference>
<dbReference type="Pfam" id="PF04542">
    <property type="entry name" value="Sigma70_r2"/>
    <property type="match status" value="1"/>
</dbReference>
<dbReference type="RefSeq" id="WP_380722513.1">
    <property type="nucleotide sequence ID" value="NZ_JBHTLK010000034.1"/>
</dbReference>
<dbReference type="InterPro" id="IPR032710">
    <property type="entry name" value="NTF2-like_dom_sf"/>
</dbReference>
<evidence type="ECO:0000259" key="7">
    <source>
        <dbReference type="Pfam" id="PF04542"/>
    </source>
</evidence>
<dbReference type="InterPro" id="IPR007627">
    <property type="entry name" value="RNA_pol_sigma70_r2"/>
</dbReference>
<keyword evidence="3" id="KW-0805">Transcription regulation</keyword>
<reference evidence="11" key="1">
    <citation type="journal article" date="2019" name="Int. J. Syst. Evol. Microbiol.">
        <title>The Global Catalogue of Microorganisms (GCM) 10K type strain sequencing project: providing services to taxonomists for standard genome sequencing and annotation.</title>
        <authorList>
            <consortium name="The Broad Institute Genomics Platform"/>
            <consortium name="The Broad Institute Genome Sequencing Center for Infectious Disease"/>
            <person name="Wu L."/>
            <person name="Ma J."/>
        </authorList>
    </citation>
    <scope>NUCLEOTIDE SEQUENCE [LARGE SCALE GENOMIC DNA]</scope>
    <source>
        <strain evidence="11">CCUG 60214</strain>
    </source>
</reference>
<feature type="domain" description="SnoaL-like" evidence="9">
    <location>
        <begin position="218"/>
        <end position="261"/>
    </location>
</feature>
<keyword evidence="4" id="KW-0731">Sigma factor</keyword>
<evidence type="ECO:0000259" key="9">
    <source>
        <dbReference type="Pfam" id="PF12680"/>
    </source>
</evidence>
<proteinExistence type="inferred from homology"/>
<evidence type="ECO:0000256" key="5">
    <source>
        <dbReference type="ARBA" id="ARBA00023163"/>
    </source>
</evidence>
<dbReference type="InterPro" id="IPR036388">
    <property type="entry name" value="WH-like_DNA-bd_sf"/>
</dbReference>
<dbReference type="EMBL" id="JBHTLK010000034">
    <property type="protein sequence ID" value="MFD1147381.1"/>
    <property type="molecule type" value="Genomic_DNA"/>
</dbReference>
<dbReference type="Pfam" id="PF12680">
    <property type="entry name" value="SnoaL_2"/>
    <property type="match status" value="1"/>
</dbReference>
<protein>
    <submittedName>
        <fullName evidence="10">Sigma-70 family RNA polymerase sigma factor</fullName>
    </submittedName>
</protein>
<dbReference type="SUPFAM" id="SSF88946">
    <property type="entry name" value="Sigma2 domain of RNA polymerase sigma factors"/>
    <property type="match status" value="1"/>
</dbReference>
<gene>
    <name evidence="10" type="ORF">ACFQ3T_09620</name>
</gene>
<keyword evidence="5" id="KW-0804">Transcription</keyword>
<evidence type="ECO:0000259" key="8">
    <source>
        <dbReference type="Pfam" id="PF08281"/>
    </source>
</evidence>
<dbReference type="InterPro" id="IPR013249">
    <property type="entry name" value="RNA_pol_sigma70_r4_t2"/>
</dbReference>
<comment type="similarity">
    <text evidence="1">Belongs to the sigma-70 factor family. ECF subfamily.</text>
</comment>
<dbReference type="PANTHER" id="PTHR43133">
    <property type="entry name" value="RNA POLYMERASE ECF-TYPE SIGMA FACTO"/>
    <property type="match status" value="1"/>
</dbReference>
<dbReference type="NCBIfam" id="NF006089">
    <property type="entry name" value="PRK08241.1"/>
    <property type="match status" value="1"/>
</dbReference>
<dbReference type="InterPro" id="IPR039425">
    <property type="entry name" value="RNA_pol_sigma-70-like"/>
</dbReference>
<accession>A0ABW3QRB4</accession>
<name>A0ABW3QRB4_9PSEU</name>
<dbReference type="CDD" id="cd06171">
    <property type="entry name" value="Sigma70_r4"/>
    <property type="match status" value="1"/>
</dbReference>
<evidence type="ECO:0000256" key="4">
    <source>
        <dbReference type="ARBA" id="ARBA00023082"/>
    </source>
</evidence>
<dbReference type="Proteomes" id="UP001597168">
    <property type="component" value="Unassembled WGS sequence"/>
</dbReference>
<evidence type="ECO:0000256" key="3">
    <source>
        <dbReference type="ARBA" id="ARBA00023015"/>
    </source>
</evidence>
<dbReference type="NCBIfam" id="TIGR02960">
    <property type="entry name" value="SigX5"/>
    <property type="match status" value="1"/>
</dbReference>
<evidence type="ECO:0000256" key="1">
    <source>
        <dbReference type="ARBA" id="ARBA00010641"/>
    </source>
</evidence>
<dbReference type="InterPro" id="IPR037401">
    <property type="entry name" value="SnoaL-like"/>
</dbReference>
<dbReference type="Gene3D" id="3.10.450.50">
    <property type="match status" value="1"/>
</dbReference>
<evidence type="ECO:0000256" key="6">
    <source>
        <dbReference type="SAM" id="MobiDB-lite"/>
    </source>
</evidence>
<dbReference type="PANTHER" id="PTHR43133:SF65">
    <property type="entry name" value="ECF RNA POLYMERASE SIGMA FACTOR SIGG"/>
    <property type="match status" value="1"/>
</dbReference>
<comment type="caution">
    <text evidence="10">The sequence shown here is derived from an EMBL/GenBank/DDBJ whole genome shotgun (WGS) entry which is preliminary data.</text>
</comment>
<feature type="region of interest" description="Disordered" evidence="6">
    <location>
        <begin position="1"/>
        <end position="28"/>
    </location>
</feature>
<dbReference type="InterPro" id="IPR013325">
    <property type="entry name" value="RNA_pol_sigma_r2"/>
</dbReference>
<evidence type="ECO:0000313" key="11">
    <source>
        <dbReference type="Proteomes" id="UP001597168"/>
    </source>
</evidence>
<dbReference type="InterPro" id="IPR013324">
    <property type="entry name" value="RNA_pol_sigma_r3/r4-like"/>
</dbReference>
<comment type="subunit">
    <text evidence="2">Interacts transiently with the RNA polymerase catalytic core formed by RpoA, RpoB, RpoC and RpoZ (2 alpha, 1 beta, 1 beta' and 1 omega subunit) to form the RNA polymerase holoenzyme that can initiate transcription.</text>
</comment>
<sequence>MERKSSRGRATQERGCTGVEAPKSTLPGDDVAVDLEAHRVELTGYCYRMLGGPFEAEDAVQETFVRAWRTFDPERGRLRTWLYSIATNVCLDMLRSAQRRAVAMDLTSPAAVGTPLGEPLPDGAWVQPAPDARVLPADEVAVGRETVRLAFVAALQHLPPRQRAVLILRDVLCWKASEVAALLSTTVVSVNSALQRARATLADRKPAPLQPFDRGLLERYAAAFERHDVEALVALLHEDATMSMPPFAWWLRGRADIATALSFGDSGCETARLVPTWANGVPAFGQYRPDEQGVHRPFALVLVEFSGDLVIGSTTFLGDHLFELFGLPVILSDPSRTSG</sequence>
<dbReference type="Gene3D" id="1.10.1740.10">
    <property type="match status" value="1"/>
</dbReference>
<dbReference type="SUPFAM" id="SSF88659">
    <property type="entry name" value="Sigma3 and sigma4 domains of RNA polymerase sigma factors"/>
    <property type="match status" value="1"/>
</dbReference>
<dbReference type="NCBIfam" id="TIGR02937">
    <property type="entry name" value="sigma70-ECF"/>
    <property type="match status" value="1"/>
</dbReference>
<dbReference type="Pfam" id="PF08281">
    <property type="entry name" value="Sigma70_r4_2"/>
    <property type="match status" value="1"/>
</dbReference>
<organism evidence="10 11">
    <name type="scientific">Saccharothrix hoggarensis</name>
    <dbReference type="NCBI Taxonomy" id="913853"/>
    <lineage>
        <taxon>Bacteria</taxon>
        <taxon>Bacillati</taxon>
        <taxon>Actinomycetota</taxon>
        <taxon>Actinomycetes</taxon>
        <taxon>Pseudonocardiales</taxon>
        <taxon>Pseudonocardiaceae</taxon>
        <taxon>Saccharothrix</taxon>
    </lineage>
</organism>
<feature type="domain" description="RNA polymerase sigma factor 70 region 4 type 2" evidence="8">
    <location>
        <begin position="149"/>
        <end position="201"/>
    </location>
</feature>
<evidence type="ECO:0000256" key="2">
    <source>
        <dbReference type="ARBA" id="ARBA00011344"/>
    </source>
</evidence>
<evidence type="ECO:0000313" key="10">
    <source>
        <dbReference type="EMBL" id="MFD1147381.1"/>
    </source>
</evidence>